<keyword evidence="4" id="KW-0808">Transferase</keyword>
<dbReference type="SUPFAM" id="SSF53756">
    <property type="entry name" value="UDP-Glycosyltransferase/glycogen phosphorylase"/>
    <property type="match status" value="1"/>
</dbReference>
<evidence type="ECO:0000256" key="1">
    <source>
        <dbReference type="ARBA" id="ARBA00001478"/>
    </source>
</evidence>
<reference evidence="8" key="1">
    <citation type="journal article" date="2019" name="Int. J. Syst. Evol. Microbiol.">
        <title>The Global Catalogue of Microorganisms (GCM) 10K type strain sequencing project: providing services to taxonomists for standard genome sequencing and annotation.</title>
        <authorList>
            <consortium name="The Broad Institute Genomics Platform"/>
            <consortium name="The Broad Institute Genome Sequencing Center for Infectious Disease"/>
            <person name="Wu L."/>
            <person name="Ma J."/>
        </authorList>
    </citation>
    <scope>NUCLEOTIDE SEQUENCE [LARGE SCALE GENOMIC DNA]</scope>
    <source>
        <strain evidence="8">JCM 17927</strain>
    </source>
</reference>
<dbReference type="PANTHER" id="PTHR45947">
    <property type="entry name" value="SULFOQUINOVOSYL TRANSFERASE SQD2"/>
    <property type="match status" value="1"/>
</dbReference>
<organism evidence="7 8">
    <name type="scientific">Nibrella saemangeumensis</name>
    <dbReference type="NCBI Taxonomy" id="1084526"/>
    <lineage>
        <taxon>Bacteria</taxon>
        <taxon>Pseudomonadati</taxon>
        <taxon>Bacteroidota</taxon>
        <taxon>Cytophagia</taxon>
        <taxon>Cytophagales</taxon>
        <taxon>Spirosomataceae</taxon>
        <taxon>Nibrella</taxon>
    </lineage>
</organism>
<keyword evidence="3" id="KW-0328">Glycosyltransferase</keyword>
<dbReference type="Pfam" id="PF00534">
    <property type="entry name" value="Glycos_transf_1"/>
    <property type="match status" value="1"/>
</dbReference>
<keyword evidence="8" id="KW-1185">Reference proteome</keyword>
<proteinExistence type="predicted"/>
<dbReference type="EMBL" id="BAABHD010000030">
    <property type="protein sequence ID" value="GAA4458889.1"/>
    <property type="molecule type" value="Genomic_DNA"/>
</dbReference>
<evidence type="ECO:0000313" key="7">
    <source>
        <dbReference type="EMBL" id="GAA4458889.1"/>
    </source>
</evidence>
<comment type="caution">
    <text evidence="7">The sequence shown here is derived from an EMBL/GenBank/DDBJ whole genome shotgun (WGS) entry which is preliminary data.</text>
</comment>
<name>A0ABP8N2J6_9BACT</name>
<evidence type="ECO:0000259" key="5">
    <source>
        <dbReference type="Pfam" id="PF00534"/>
    </source>
</evidence>
<dbReference type="PANTHER" id="PTHR45947:SF3">
    <property type="entry name" value="SULFOQUINOVOSYL TRANSFERASE SQD2"/>
    <property type="match status" value="1"/>
</dbReference>
<dbReference type="RefSeq" id="WP_345244856.1">
    <property type="nucleotide sequence ID" value="NZ_BAABHD010000030.1"/>
</dbReference>
<dbReference type="Proteomes" id="UP001501175">
    <property type="component" value="Unassembled WGS sequence"/>
</dbReference>
<sequence>MKIIFYSPNFYPMIGGLENVVKDLAIELSHLGHKVRVITSTKSDRKDYFPFEVIRGTSFVSTVKHMLWAQVVIQTNVSLKGFIPILLSRKLFVVNHQGEYNTSINGQLKRIVARKFAINVSCSSYIARNYENCEVILNPYNPKIFYTINSYDRPRDLVFLGRLVSEKGGDVLLHSLKVLKDEHALRPSVTIVGEGPEEGNLKNLSNELGLSSQITFTGNVLGEKLARLLNQHKVMVVPSAYAEPFGIVALEGIACGCLVVGSDAGGLPEAIGPCGVTFPMGDVSALSLLLAKSLYEPFWREHFQHNANIHLQKHTRSVVAERLLSVIRKFDYGRD</sequence>
<feature type="domain" description="Glycosyl transferase family 1" evidence="5">
    <location>
        <begin position="148"/>
        <end position="307"/>
    </location>
</feature>
<dbReference type="Gene3D" id="3.40.50.2000">
    <property type="entry name" value="Glycogen Phosphorylase B"/>
    <property type="match status" value="2"/>
</dbReference>
<dbReference type="CDD" id="cd03801">
    <property type="entry name" value="GT4_PimA-like"/>
    <property type="match status" value="1"/>
</dbReference>
<evidence type="ECO:0000256" key="2">
    <source>
        <dbReference type="ARBA" id="ARBA00012588"/>
    </source>
</evidence>
<gene>
    <name evidence="7" type="ORF">GCM10023189_31840</name>
</gene>
<feature type="domain" description="Starch synthase catalytic" evidence="6">
    <location>
        <begin position="2"/>
        <end position="102"/>
    </location>
</feature>
<protein>
    <recommendedName>
        <fullName evidence="2">starch synthase</fullName>
        <ecNumber evidence="2">2.4.1.21</ecNumber>
    </recommendedName>
</protein>
<evidence type="ECO:0000259" key="6">
    <source>
        <dbReference type="Pfam" id="PF08323"/>
    </source>
</evidence>
<comment type="catalytic activity">
    <reaction evidence="1">
        <text>[(1-&gt;4)-alpha-D-glucosyl](n) + ADP-alpha-D-glucose = [(1-&gt;4)-alpha-D-glucosyl](n+1) + ADP + H(+)</text>
        <dbReference type="Rhea" id="RHEA:18189"/>
        <dbReference type="Rhea" id="RHEA-COMP:9584"/>
        <dbReference type="Rhea" id="RHEA-COMP:9587"/>
        <dbReference type="ChEBI" id="CHEBI:15378"/>
        <dbReference type="ChEBI" id="CHEBI:15444"/>
        <dbReference type="ChEBI" id="CHEBI:57498"/>
        <dbReference type="ChEBI" id="CHEBI:456216"/>
        <dbReference type="EC" id="2.4.1.21"/>
    </reaction>
</comment>
<dbReference type="InterPro" id="IPR013534">
    <property type="entry name" value="Starch_synth_cat_dom"/>
</dbReference>
<dbReference type="InterPro" id="IPR050194">
    <property type="entry name" value="Glycosyltransferase_grp1"/>
</dbReference>
<dbReference type="EC" id="2.4.1.21" evidence="2"/>
<accession>A0ABP8N2J6</accession>
<evidence type="ECO:0000256" key="4">
    <source>
        <dbReference type="ARBA" id="ARBA00022679"/>
    </source>
</evidence>
<dbReference type="InterPro" id="IPR001296">
    <property type="entry name" value="Glyco_trans_1"/>
</dbReference>
<evidence type="ECO:0000313" key="8">
    <source>
        <dbReference type="Proteomes" id="UP001501175"/>
    </source>
</evidence>
<evidence type="ECO:0000256" key="3">
    <source>
        <dbReference type="ARBA" id="ARBA00022676"/>
    </source>
</evidence>
<dbReference type="Pfam" id="PF08323">
    <property type="entry name" value="Glyco_transf_5"/>
    <property type="match status" value="1"/>
</dbReference>